<dbReference type="PANTHER" id="PTHR11615">
    <property type="entry name" value="NITRATE, FORMATE, IRON DEHYDROGENASE"/>
    <property type="match status" value="1"/>
</dbReference>
<comment type="function">
    <text evidence="5">Component of the cytosolic iron-sulfur (Fe/S) protein assembly machinery. Required for maturation of extramitochondrial Fe/S proteins.</text>
</comment>
<dbReference type="SMART" id="SM00902">
    <property type="entry name" value="Fe_hyd_SSU"/>
    <property type="match status" value="1"/>
</dbReference>
<evidence type="ECO:0000313" key="7">
    <source>
        <dbReference type="Proteomes" id="UP000515180"/>
    </source>
</evidence>
<dbReference type="InterPro" id="IPR050340">
    <property type="entry name" value="Cytosolic_Fe-S_CAF"/>
</dbReference>
<keyword evidence="4" id="KW-0411">Iron-sulfur</keyword>
<proteinExistence type="inferred from homology"/>
<evidence type="ECO:0000256" key="3">
    <source>
        <dbReference type="ARBA" id="ARBA00023004"/>
    </source>
</evidence>
<evidence type="ECO:0000259" key="6">
    <source>
        <dbReference type="SMART" id="SM00902"/>
    </source>
</evidence>
<evidence type="ECO:0000256" key="2">
    <source>
        <dbReference type="ARBA" id="ARBA00022485"/>
    </source>
</evidence>
<dbReference type="GO" id="GO:0051539">
    <property type="term" value="F:4 iron, 4 sulfur cluster binding"/>
    <property type="evidence" value="ECO:0007669"/>
    <property type="project" value="UniProtKB-KW"/>
</dbReference>
<dbReference type="Gene3D" id="3.40.50.1780">
    <property type="match status" value="1"/>
</dbReference>
<sequence>MAQLNIYLIYCCMKKTFQRKVIVFHGPHINMTSRFSGALQITNLDDFITPSQECIKPIEIQKSKSKTGAKIKIEEDGTPFALNEAGQSEKLQKVEITLADCLACSGCITSAESVLVTQQSQEELMRVFKEKVSRRHQSKDDARSTFIVVSLSVQAVLSIAKHYSLNPEQALNKLAGYFYQLGADIVLDMTVADDFALLESAKEFIERYKAAKEGAKNQLPMLSSSCPGWVCYAEKTHGNFILPYISVTKSPQQIMGSLVKYHLAETMDLLPEQVYHVTVMPCYDKKLEASREDFYNYERKFRDVDCVITPIEIEQMLSEYNVSINEIREREVEKLFESQMEYFKTNLLGHSGSGSGGYAEFILHYAAKHLFDETDITVEFKNLRNPDFQEAVFQKDGCTLLTFAIANGFRNIQNLVQKLKRGKCSYDYVEVMACPCGCLNGGAQIRPSSNIQPRELALQLESIYRELPRSNPEQNTVVQNLYRDWLGGECTDKALSYFHTQYHEIKKSDTALAIKW</sequence>
<evidence type="ECO:0000256" key="1">
    <source>
        <dbReference type="ARBA" id="ARBA00006596"/>
    </source>
</evidence>
<protein>
    <submittedName>
        <fullName evidence="8">Probable cytosolic Fe-S cluster assembly factor AGAP009023 isoform X1</fullName>
    </submittedName>
</protein>
<evidence type="ECO:0000256" key="5">
    <source>
        <dbReference type="ARBA" id="ARBA00025700"/>
    </source>
</evidence>
<dbReference type="InterPro" id="IPR009016">
    <property type="entry name" value="Fe_hydrogenase"/>
</dbReference>
<dbReference type="InterPro" id="IPR004108">
    <property type="entry name" value="Fe_hydrogenase_lsu_C"/>
</dbReference>
<dbReference type="SUPFAM" id="SSF53920">
    <property type="entry name" value="Fe-only hydrogenase"/>
    <property type="match status" value="1"/>
</dbReference>
<dbReference type="GeneID" id="100743016"/>
<keyword evidence="2" id="KW-0004">4Fe-4S</keyword>
<accession>A0A6P8L3M7</accession>
<dbReference type="Pfam" id="PF02906">
    <property type="entry name" value="Fe_hyd_lg_C"/>
    <property type="match status" value="1"/>
</dbReference>
<keyword evidence="3" id="KW-0408">Iron</keyword>
<comment type="similarity">
    <text evidence="1">Belongs to the NARF family.</text>
</comment>
<evidence type="ECO:0000256" key="4">
    <source>
        <dbReference type="ARBA" id="ARBA00023014"/>
    </source>
</evidence>
<keyword evidence="7" id="KW-1185">Reference proteome</keyword>
<dbReference type="Gene3D" id="3.40.950.10">
    <property type="entry name" value="Fe-only Hydrogenase (Larger Subunit), Chain L, domain 3"/>
    <property type="match status" value="1"/>
</dbReference>
<feature type="domain" description="Iron hydrogenase small subunit" evidence="6">
    <location>
        <begin position="450"/>
        <end position="506"/>
    </location>
</feature>
<organism evidence="7 8">
    <name type="scientific">Bombus impatiens</name>
    <name type="common">Bumblebee</name>
    <dbReference type="NCBI Taxonomy" id="132113"/>
    <lineage>
        <taxon>Eukaryota</taxon>
        <taxon>Metazoa</taxon>
        <taxon>Ecdysozoa</taxon>
        <taxon>Arthropoda</taxon>
        <taxon>Hexapoda</taxon>
        <taxon>Insecta</taxon>
        <taxon>Pterygota</taxon>
        <taxon>Neoptera</taxon>
        <taxon>Endopterygota</taxon>
        <taxon>Hymenoptera</taxon>
        <taxon>Apocrita</taxon>
        <taxon>Aculeata</taxon>
        <taxon>Apoidea</taxon>
        <taxon>Anthophila</taxon>
        <taxon>Apidae</taxon>
        <taxon>Bombus</taxon>
        <taxon>Pyrobombus</taxon>
    </lineage>
</organism>
<gene>
    <name evidence="8" type="primary">LOC100743016</name>
</gene>
<dbReference type="InterPro" id="IPR003149">
    <property type="entry name" value="Fe_hydrogenase_ssu"/>
</dbReference>
<dbReference type="RefSeq" id="XP_033176083.1">
    <property type="nucleotide sequence ID" value="XM_033320192.1"/>
</dbReference>
<dbReference type="Proteomes" id="UP000515180">
    <property type="component" value="Unplaced"/>
</dbReference>
<dbReference type="AlphaFoldDB" id="A0A6P8L3M7"/>
<keyword evidence="2" id="KW-0479">Metal-binding</keyword>
<dbReference type="Pfam" id="PF02256">
    <property type="entry name" value="Fe_hyd_SSU"/>
    <property type="match status" value="1"/>
</dbReference>
<reference evidence="8" key="1">
    <citation type="submission" date="2025-08" db="UniProtKB">
        <authorList>
            <consortium name="RefSeq"/>
        </authorList>
    </citation>
    <scope>IDENTIFICATION</scope>
</reference>
<evidence type="ECO:0000313" key="8">
    <source>
        <dbReference type="RefSeq" id="XP_033176083.1"/>
    </source>
</evidence>
<name>A0A6P8L3M7_BOMIM</name>
<dbReference type="OrthoDB" id="10253113at2759"/>